<dbReference type="SUPFAM" id="SSF56349">
    <property type="entry name" value="DNA breaking-rejoining enzymes"/>
    <property type="match status" value="1"/>
</dbReference>
<dbReference type="InterPro" id="IPR013762">
    <property type="entry name" value="Integrase-like_cat_sf"/>
</dbReference>
<dbReference type="EMBL" id="VHSG01000007">
    <property type="protein sequence ID" value="TQV82667.1"/>
    <property type="molecule type" value="Genomic_DNA"/>
</dbReference>
<keyword evidence="1" id="KW-0238">DNA-binding</keyword>
<reference evidence="4 5" key="1">
    <citation type="submission" date="2019-06" db="EMBL/GenBank/DDBJ databases">
        <title>Whole genome sequence for Cellvibrionaceae sp. R142.</title>
        <authorList>
            <person name="Wang G."/>
        </authorList>
    </citation>
    <scope>NUCLEOTIDE SEQUENCE [LARGE SCALE GENOMIC DNA]</scope>
    <source>
        <strain evidence="4 5">R142</strain>
    </source>
</reference>
<dbReference type="AlphaFoldDB" id="A0A545TZN3"/>
<dbReference type="OrthoDB" id="5391994at2"/>
<feature type="domain" description="Tyr recombinase" evidence="3">
    <location>
        <begin position="42"/>
        <end position="228"/>
    </location>
</feature>
<name>A0A545TZN3_9GAMM</name>
<accession>A0A545TZN3</accession>
<dbReference type="Gene3D" id="1.10.443.10">
    <property type="entry name" value="Intergrase catalytic core"/>
    <property type="match status" value="1"/>
</dbReference>
<dbReference type="InterPro" id="IPR002104">
    <property type="entry name" value="Integrase_catalytic"/>
</dbReference>
<keyword evidence="2" id="KW-0233">DNA recombination</keyword>
<evidence type="ECO:0000256" key="2">
    <source>
        <dbReference type="ARBA" id="ARBA00023172"/>
    </source>
</evidence>
<dbReference type="GO" id="GO:0003677">
    <property type="term" value="F:DNA binding"/>
    <property type="evidence" value="ECO:0007669"/>
    <property type="project" value="UniProtKB-KW"/>
</dbReference>
<dbReference type="GO" id="GO:0015074">
    <property type="term" value="P:DNA integration"/>
    <property type="evidence" value="ECO:0007669"/>
    <property type="project" value="InterPro"/>
</dbReference>
<dbReference type="Pfam" id="PF00589">
    <property type="entry name" value="Phage_integrase"/>
    <property type="match status" value="1"/>
</dbReference>
<sequence>MNTGCPKLAKLPIRSITYKDLLRLDSRLKWPSAKTRNNIIVPLRQVFRPAKKNVYAASNPAKELEQEKHQEPAFETGARTSKLLALTWDDYDGKRLAINRSMVRREVKLSTKTNMAREVLLTQRAKNLLRECPTRFKGGPIFVQSPGGPCLDADGSNRSWRQALSDAGIRYRRDYNCRHTYASLGLTAGAKPGFLRRQLGHTLEIFFSTYAKYIKSEDDDLELAKIDAYKKTAKELAKDR</sequence>
<evidence type="ECO:0000313" key="4">
    <source>
        <dbReference type="EMBL" id="TQV82667.1"/>
    </source>
</evidence>
<organism evidence="4 5">
    <name type="scientific">Exilibacterium tricleocarpae</name>
    <dbReference type="NCBI Taxonomy" id="2591008"/>
    <lineage>
        <taxon>Bacteria</taxon>
        <taxon>Pseudomonadati</taxon>
        <taxon>Pseudomonadota</taxon>
        <taxon>Gammaproteobacteria</taxon>
        <taxon>Cellvibrionales</taxon>
        <taxon>Cellvibrionaceae</taxon>
        <taxon>Exilibacterium</taxon>
    </lineage>
</organism>
<dbReference type="Proteomes" id="UP000319732">
    <property type="component" value="Unassembled WGS sequence"/>
</dbReference>
<gene>
    <name evidence="4" type="ORF">FKG94_08040</name>
</gene>
<evidence type="ECO:0000256" key="1">
    <source>
        <dbReference type="ARBA" id="ARBA00023125"/>
    </source>
</evidence>
<proteinExistence type="predicted"/>
<dbReference type="Gene3D" id="1.10.150.130">
    <property type="match status" value="1"/>
</dbReference>
<keyword evidence="5" id="KW-1185">Reference proteome</keyword>
<dbReference type="InterPro" id="IPR011010">
    <property type="entry name" value="DNA_brk_join_enz"/>
</dbReference>
<dbReference type="GO" id="GO:0006310">
    <property type="term" value="P:DNA recombination"/>
    <property type="evidence" value="ECO:0007669"/>
    <property type="project" value="UniProtKB-KW"/>
</dbReference>
<evidence type="ECO:0000259" key="3">
    <source>
        <dbReference type="PROSITE" id="PS51898"/>
    </source>
</evidence>
<dbReference type="PROSITE" id="PS51898">
    <property type="entry name" value="TYR_RECOMBINASE"/>
    <property type="match status" value="1"/>
</dbReference>
<evidence type="ECO:0000313" key="5">
    <source>
        <dbReference type="Proteomes" id="UP000319732"/>
    </source>
</evidence>
<dbReference type="InterPro" id="IPR010998">
    <property type="entry name" value="Integrase_recombinase_N"/>
</dbReference>
<comment type="caution">
    <text evidence="4">The sequence shown here is derived from an EMBL/GenBank/DDBJ whole genome shotgun (WGS) entry which is preliminary data.</text>
</comment>
<protein>
    <submittedName>
        <fullName evidence="4">Tyrosine-type recombinase/integrase</fullName>
    </submittedName>
</protein>